<organism evidence="1 2">
    <name type="scientific">Aureimonas phyllosphaerae</name>
    <dbReference type="NCBI Taxonomy" id="1166078"/>
    <lineage>
        <taxon>Bacteria</taxon>
        <taxon>Pseudomonadati</taxon>
        <taxon>Pseudomonadota</taxon>
        <taxon>Alphaproteobacteria</taxon>
        <taxon>Hyphomicrobiales</taxon>
        <taxon>Aurantimonadaceae</taxon>
        <taxon>Aureimonas</taxon>
    </lineage>
</organism>
<evidence type="ECO:0000313" key="2">
    <source>
        <dbReference type="Proteomes" id="UP000531216"/>
    </source>
</evidence>
<comment type="caution">
    <text evidence="1">The sequence shown here is derived from an EMBL/GenBank/DDBJ whole genome shotgun (WGS) entry which is preliminary data.</text>
</comment>
<protein>
    <submittedName>
        <fullName evidence="1">Uncharacterized protein</fullName>
    </submittedName>
</protein>
<dbReference type="OrthoDB" id="7916915at2"/>
<proteinExistence type="predicted"/>
<gene>
    <name evidence="1" type="ORF">GGR05_003987</name>
</gene>
<name>A0A7W6FW39_9HYPH</name>
<dbReference type="Proteomes" id="UP000531216">
    <property type="component" value="Unassembled WGS sequence"/>
</dbReference>
<dbReference type="AlphaFoldDB" id="A0A7W6FW39"/>
<keyword evidence="2" id="KW-1185">Reference proteome</keyword>
<reference evidence="1 2" key="1">
    <citation type="submission" date="2020-08" db="EMBL/GenBank/DDBJ databases">
        <title>Genomic Encyclopedia of Type Strains, Phase IV (KMG-IV): sequencing the most valuable type-strain genomes for metagenomic binning, comparative biology and taxonomic classification.</title>
        <authorList>
            <person name="Goeker M."/>
        </authorList>
    </citation>
    <scope>NUCLEOTIDE SEQUENCE [LARGE SCALE GENOMIC DNA]</scope>
    <source>
        <strain evidence="1 2">DSM 25024</strain>
    </source>
</reference>
<dbReference type="RefSeq" id="WP_055892390.1">
    <property type="nucleotide sequence ID" value="NZ_CP181348.1"/>
</dbReference>
<accession>A0A7W6FW39</accession>
<evidence type="ECO:0000313" key="1">
    <source>
        <dbReference type="EMBL" id="MBB3937818.1"/>
    </source>
</evidence>
<sequence>MRIMINAAVRHDELDAAVDEAVAQAGGDLLAAIRNLARRQHELEHRFQADVSAGFVRRGLKPAR</sequence>
<dbReference type="EMBL" id="JACIDO010000012">
    <property type="protein sequence ID" value="MBB3937818.1"/>
    <property type="molecule type" value="Genomic_DNA"/>
</dbReference>